<keyword evidence="4" id="KW-1185">Reference proteome</keyword>
<protein>
    <submittedName>
        <fullName evidence="3">Uncharacterized protein</fullName>
    </submittedName>
</protein>
<dbReference type="RefSeq" id="WP_289841294.1">
    <property type="nucleotide sequence ID" value="NZ_CATKSH010000007.1"/>
</dbReference>
<keyword evidence="2" id="KW-0812">Transmembrane</keyword>
<feature type="transmembrane region" description="Helical" evidence="2">
    <location>
        <begin position="30"/>
        <end position="52"/>
    </location>
</feature>
<evidence type="ECO:0000313" key="4">
    <source>
        <dbReference type="Proteomes" id="UP001176960"/>
    </source>
</evidence>
<evidence type="ECO:0000256" key="2">
    <source>
        <dbReference type="SAM" id="Phobius"/>
    </source>
</evidence>
<dbReference type="AlphaFoldDB" id="A0AA35Y3X7"/>
<gene>
    <name evidence="3" type="ORF">LMG32879_001454</name>
</gene>
<evidence type="ECO:0000313" key="3">
    <source>
        <dbReference type="EMBL" id="CAI9120618.1"/>
    </source>
</evidence>
<sequence>MQDAQGTLANKTGPDTADRKKSERKLKSRFIGMVAGLFLAHAYVALALHYTYMDSHNYFHTSYIALFGALLGGLLFCWHIGIS</sequence>
<feature type="transmembrane region" description="Helical" evidence="2">
    <location>
        <begin position="58"/>
        <end position="78"/>
    </location>
</feature>
<evidence type="ECO:0000256" key="1">
    <source>
        <dbReference type="SAM" id="MobiDB-lite"/>
    </source>
</evidence>
<feature type="compositionally biased region" description="Polar residues" evidence="1">
    <location>
        <begin position="1"/>
        <end position="10"/>
    </location>
</feature>
<keyword evidence="2" id="KW-0472">Membrane</keyword>
<reference evidence="3" key="1">
    <citation type="submission" date="2023-03" db="EMBL/GenBank/DDBJ databases">
        <authorList>
            <person name="Cleenwerck I."/>
        </authorList>
    </citation>
    <scope>NUCLEOTIDE SEQUENCE</scope>
    <source>
        <strain evidence="3">LMG 32879</strain>
    </source>
</reference>
<accession>A0AA35Y3X7</accession>
<dbReference type="EMBL" id="CATKSH010000007">
    <property type="protein sequence ID" value="CAI9120618.1"/>
    <property type="molecule type" value="Genomic_DNA"/>
</dbReference>
<organism evidence="3 4">
    <name type="scientific">Brytella acorum</name>
    <dbReference type="NCBI Taxonomy" id="2959299"/>
    <lineage>
        <taxon>Bacteria</taxon>
        <taxon>Pseudomonadati</taxon>
        <taxon>Pseudomonadota</taxon>
        <taxon>Alphaproteobacteria</taxon>
        <taxon>Acetobacterales</taxon>
        <taxon>Acetobacteraceae</taxon>
        <taxon>Brytella</taxon>
    </lineage>
</organism>
<dbReference type="Proteomes" id="UP001176960">
    <property type="component" value="Unassembled WGS sequence"/>
</dbReference>
<keyword evidence="2" id="KW-1133">Transmembrane helix</keyword>
<proteinExistence type="predicted"/>
<comment type="caution">
    <text evidence="3">The sequence shown here is derived from an EMBL/GenBank/DDBJ whole genome shotgun (WGS) entry which is preliminary data.</text>
</comment>
<name>A0AA35Y3X7_9PROT</name>
<feature type="region of interest" description="Disordered" evidence="1">
    <location>
        <begin position="1"/>
        <end position="22"/>
    </location>
</feature>